<protein>
    <submittedName>
        <fullName evidence="6">Glycine oxidase</fullName>
    </submittedName>
</protein>
<dbReference type="InterPro" id="IPR006076">
    <property type="entry name" value="FAD-dep_OxRdtase"/>
</dbReference>
<dbReference type="Proteomes" id="UP000199427">
    <property type="component" value="Unassembled WGS sequence"/>
</dbReference>
<dbReference type="Gene3D" id="3.50.50.60">
    <property type="entry name" value="FAD/NAD(P)-binding domain"/>
    <property type="match status" value="1"/>
</dbReference>
<name>A0A1H9HJA7_9BACI</name>
<organism evidence="6 7">
    <name type="scientific">Piscibacillus halophilus</name>
    <dbReference type="NCBI Taxonomy" id="571933"/>
    <lineage>
        <taxon>Bacteria</taxon>
        <taxon>Bacillati</taxon>
        <taxon>Bacillota</taxon>
        <taxon>Bacilli</taxon>
        <taxon>Bacillales</taxon>
        <taxon>Bacillaceae</taxon>
        <taxon>Piscibacillus</taxon>
    </lineage>
</organism>
<keyword evidence="3" id="KW-0285">Flavoprotein</keyword>
<evidence type="ECO:0000256" key="3">
    <source>
        <dbReference type="ARBA" id="ARBA00022630"/>
    </source>
</evidence>
<evidence type="ECO:0000256" key="1">
    <source>
        <dbReference type="ARBA" id="ARBA00001974"/>
    </source>
</evidence>
<dbReference type="PANTHER" id="PTHR13847">
    <property type="entry name" value="SARCOSINE DEHYDROGENASE-RELATED"/>
    <property type="match status" value="1"/>
</dbReference>
<dbReference type="GO" id="GO:0005737">
    <property type="term" value="C:cytoplasm"/>
    <property type="evidence" value="ECO:0007669"/>
    <property type="project" value="TreeGrafter"/>
</dbReference>
<evidence type="ECO:0000259" key="5">
    <source>
        <dbReference type="Pfam" id="PF01266"/>
    </source>
</evidence>
<dbReference type="OrthoDB" id="9794226at2"/>
<dbReference type="RefSeq" id="WP_091773815.1">
    <property type="nucleotide sequence ID" value="NZ_FOES01000019.1"/>
</dbReference>
<evidence type="ECO:0000256" key="2">
    <source>
        <dbReference type="ARBA" id="ARBA00009410"/>
    </source>
</evidence>
<dbReference type="GO" id="GO:0016491">
    <property type="term" value="F:oxidoreductase activity"/>
    <property type="evidence" value="ECO:0007669"/>
    <property type="project" value="UniProtKB-KW"/>
</dbReference>
<comment type="cofactor">
    <cofactor evidence="1">
        <name>FAD</name>
        <dbReference type="ChEBI" id="CHEBI:57692"/>
    </cofactor>
</comment>
<proteinExistence type="inferred from homology"/>
<keyword evidence="7" id="KW-1185">Reference proteome</keyword>
<keyword evidence="4" id="KW-0560">Oxidoreductase</keyword>
<dbReference type="AlphaFoldDB" id="A0A1H9HJA7"/>
<dbReference type="Pfam" id="PF01266">
    <property type="entry name" value="DAO"/>
    <property type="match status" value="1"/>
</dbReference>
<evidence type="ECO:0000256" key="4">
    <source>
        <dbReference type="ARBA" id="ARBA00023002"/>
    </source>
</evidence>
<dbReference type="SUPFAM" id="SSF54373">
    <property type="entry name" value="FAD-linked reductases, C-terminal domain"/>
    <property type="match status" value="1"/>
</dbReference>
<dbReference type="Gene3D" id="3.30.9.10">
    <property type="entry name" value="D-Amino Acid Oxidase, subunit A, domain 2"/>
    <property type="match status" value="1"/>
</dbReference>
<dbReference type="EMBL" id="FOES01000019">
    <property type="protein sequence ID" value="SEQ62385.1"/>
    <property type="molecule type" value="Genomic_DNA"/>
</dbReference>
<dbReference type="InterPro" id="IPR036188">
    <property type="entry name" value="FAD/NAD-bd_sf"/>
</dbReference>
<evidence type="ECO:0000313" key="6">
    <source>
        <dbReference type="EMBL" id="SEQ62385.1"/>
    </source>
</evidence>
<accession>A0A1H9HJA7</accession>
<comment type="similarity">
    <text evidence="2">Belongs to the DadA oxidoreductase family.</text>
</comment>
<dbReference type="SUPFAM" id="SSF51971">
    <property type="entry name" value="Nucleotide-binding domain"/>
    <property type="match status" value="1"/>
</dbReference>
<feature type="domain" description="FAD dependent oxidoreductase" evidence="5">
    <location>
        <begin position="5"/>
        <end position="347"/>
    </location>
</feature>
<gene>
    <name evidence="6" type="ORF">SAMN05216362_11940</name>
</gene>
<evidence type="ECO:0000313" key="7">
    <source>
        <dbReference type="Proteomes" id="UP000199427"/>
    </source>
</evidence>
<sequence>MKPFVIIGAGILGASTAYHLAKKGASVLVIDKKDQGEATRSAAGIISPWLSQKKNETLYNIVKNGANYYPKLIHELADIGITNTSYAQVGSLHLHKSDDKLDKMIADVGERRLEAPEINEIYKLSGREVEQSVSIMSDRMGAIKISGGARINGDLMRQALIEGATQYGAEVIQGEAEFMDEKTIKVNGVQVEAEKVIVTSGAWAGKLLKQVGITLNVTSQKTQILHLEMPNNDPSKWPAIMLPNNKYIVGFEEHKVFVGSAHQENYDFDSTSSANGVIEILKSAFKFAPGLEKAKFIESRVGFRPMLPEKAPFIGTLPGSERILVANGLGASGITSGPYLGKEIANMISV</sequence>
<reference evidence="6 7" key="1">
    <citation type="submission" date="2016-10" db="EMBL/GenBank/DDBJ databases">
        <authorList>
            <person name="de Groot N.N."/>
        </authorList>
    </citation>
    <scope>NUCLEOTIDE SEQUENCE [LARGE SCALE GENOMIC DNA]</scope>
    <source>
        <strain evidence="6 7">DSM 21633</strain>
    </source>
</reference>
<dbReference type="PANTHER" id="PTHR13847:SF286">
    <property type="entry name" value="D-AMINO ACID DEHYDROGENASE"/>
    <property type="match status" value="1"/>
</dbReference>
<dbReference type="STRING" id="571933.SAMN05216362_11940"/>